<comment type="caution">
    <text evidence="1">The sequence shown here is derived from an EMBL/GenBank/DDBJ whole genome shotgun (WGS) entry which is preliminary data.</text>
</comment>
<evidence type="ECO:0000313" key="1">
    <source>
        <dbReference type="EMBL" id="MDQ7909428.1"/>
    </source>
</evidence>
<accession>A0ABU0ZR41</accession>
<dbReference type="InterPro" id="IPR016024">
    <property type="entry name" value="ARM-type_fold"/>
</dbReference>
<dbReference type="RefSeq" id="WP_308716688.1">
    <property type="nucleotide sequence ID" value="NZ_JAVHUY010000041.1"/>
</dbReference>
<reference evidence="1 2" key="1">
    <citation type="submission" date="2023-08" db="EMBL/GenBank/DDBJ databases">
        <title>Phytohabitans sansha sp. nov., isolated from marine sediment.</title>
        <authorList>
            <person name="Zhao Y."/>
            <person name="Yi K."/>
        </authorList>
    </citation>
    <scope>NUCLEOTIDE SEQUENCE [LARGE SCALE GENOMIC DNA]</scope>
    <source>
        <strain evidence="1 2">ZYX-F-186</strain>
    </source>
</reference>
<name>A0ABU0ZR41_9ACTN</name>
<organism evidence="1 2">
    <name type="scientific">Phytohabitans maris</name>
    <dbReference type="NCBI Taxonomy" id="3071409"/>
    <lineage>
        <taxon>Bacteria</taxon>
        <taxon>Bacillati</taxon>
        <taxon>Actinomycetota</taxon>
        <taxon>Actinomycetes</taxon>
        <taxon>Micromonosporales</taxon>
        <taxon>Micromonosporaceae</taxon>
    </lineage>
</organism>
<dbReference type="SUPFAM" id="SSF48371">
    <property type="entry name" value="ARM repeat"/>
    <property type="match status" value="1"/>
</dbReference>
<dbReference type="Gene3D" id="1.25.10.10">
    <property type="entry name" value="Leucine-rich Repeat Variant"/>
    <property type="match status" value="1"/>
</dbReference>
<evidence type="ECO:0008006" key="3">
    <source>
        <dbReference type="Google" id="ProtNLM"/>
    </source>
</evidence>
<evidence type="ECO:0000313" key="2">
    <source>
        <dbReference type="Proteomes" id="UP001230908"/>
    </source>
</evidence>
<gene>
    <name evidence="1" type="ORF">RB614_33385</name>
</gene>
<keyword evidence="2" id="KW-1185">Reference proteome</keyword>
<dbReference type="EMBL" id="JAVHUY010000041">
    <property type="protein sequence ID" value="MDQ7909428.1"/>
    <property type="molecule type" value="Genomic_DNA"/>
</dbReference>
<proteinExistence type="predicted"/>
<sequence>MRWERDGWARRWNAERLVAGVEEVLRSWPLDPARAAGELDRLLRAATPDAVAVLEGAYRGRRRTLAPVLGAGALTGDFGRSAEAVAALATFDRSGYLREAGVRWLAGRAGPFALPYLLLRLNDPVDPVRRRAVAAVRARLTAGSATALVPLLPLVEGLGARRRAGPVARAIGELLVAGDPAGRAALWTGARGGDPAVAAACLRLLATVEPAAAAEHAVRTGDPPLRLWAAAVATAPSLDPAARHHLLALLESDTNPRIRWRVLRARARRPDGEPYLRRALLDPDARVRYLARAGLRALGHTGSADLYRRTLAGAGGTPATTVGALAGLADMGTREDAGRVVRFLEHPNARVRGEAWRALAALDPEAFAARADRLRADPSGKVRRLRPAGGPG</sequence>
<dbReference type="InterPro" id="IPR011989">
    <property type="entry name" value="ARM-like"/>
</dbReference>
<protein>
    <recommendedName>
        <fullName evidence="3">HEAT repeat domain-containing protein</fullName>
    </recommendedName>
</protein>
<dbReference type="Proteomes" id="UP001230908">
    <property type="component" value="Unassembled WGS sequence"/>
</dbReference>